<proteinExistence type="predicted"/>
<keyword evidence="3" id="KW-1185">Reference proteome</keyword>
<accession>A0A9W6Y1Z5</accession>
<comment type="caution">
    <text evidence="2">The sequence shown here is derived from an EMBL/GenBank/DDBJ whole genome shotgun (WGS) entry which is preliminary data.</text>
</comment>
<evidence type="ECO:0000256" key="1">
    <source>
        <dbReference type="SAM" id="MobiDB-lite"/>
    </source>
</evidence>
<sequence>MQTLTNITVKIGGINRMSRTSARRRSADDDSLARITNDSQGAEYDDKSDESVYGVNGEDGVMNDRVDRRGRYRGDQRDDDGQDRSEAGEDSLDGKDDNRSSETDSED</sequence>
<feature type="compositionally biased region" description="Basic and acidic residues" evidence="1">
    <location>
        <begin position="82"/>
        <end position="107"/>
    </location>
</feature>
<dbReference type="Proteomes" id="UP001165121">
    <property type="component" value="Unassembled WGS sequence"/>
</dbReference>
<name>A0A9W6Y1Z5_9STRA</name>
<evidence type="ECO:0000313" key="2">
    <source>
        <dbReference type="EMBL" id="GMF51007.1"/>
    </source>
</evidence>
<feature type="compositionally biased region" description="Basic and acidic residues" evidence="1">
    <location>
        <begin position="62"/>
        <end position="76"/>
    </location>
</feature>
<dbReference type="EMBL" id="BSXT01002802">
    <property type="protein sequence ID" value="GMF51007.1"/>
    <property type="molecule type" value="Genomic_DNA"/>
</dbReference>
<protein>
    <submittedName>
        <fullName evidence="2">Unnamed protein product</fullName>
    </submittedName>
</protein>
<dbReference type="AlphaFoldDB" id="A0A9W6Y1Z5"/>
<gene>
    <name evidence="2" type="ORF">Pfra01_002049700</name>
</gene>
<evidence type="ECO:0000313" key="3">
    <source>
        <dbReference type="Proteomes" id="UP001165121"/>
    </source>
</evidence>
<reference evidence="2" key="1">
    <citation type="submission" date="2023-04" db="EMBL/GenBank/DDBJ databases">
        <title>Phytophthora fragariaefolia NBRC 109709.</title>
        <authorList>
            <person name="Ichikawa N."/>
            <person name="Sato H."/>
            <person name="Tonouchi N."/>
        </authorList>
    </citation>
    <scope>NUCLEOTIDE SEQUENCE</scope>
    <source>
        <strain evidence="2">NBRC 109709</strain>
    </source>
</reference>
<feature type="region of interest" description="Disordered" evidence="1">
    <location>
        <begin position="17"/>
        <end position="107"/>
    </location>
</feature>
<organism evidence="2 3">
    <name type="scientific">Phytophthora fragariaefolia</name>
    <dbReference type="NCBI Taxonomy" id="1490495"/>
    <lineage>
        <taxon>Eukaryota</taxon>
        <taxon>Sar</taxon>
        <taxon>Stramenopiles</taxon>
        <taxon>Oomycota</taxon>
        <taxon>Peronosporomycetes</taxon>
        <taxon>Peronosporales</taxon>
        <taxon>Peronosporaceae</taxon>
        <taxon>Phytophthora</taxon>
    </lineage>
</organism>